<feature type="signal peptide" evidence="17">
    <location>
        <begin position="1"/>
        <end position="18"/>
    </location>
</feature>
<feature type="compositionally biased region" description="Low complexity" evidence="16">
    <location>
        <begin position="249"/>
        <end position="269"/>
    </location>
</feature>
<dbReference type="SUPFAM" id="SSF57180">
    <property type="entry name" value="Cellulose-binding domain"/>
    <property type="match status" value="1"/>
</dbReference>
<proteinExistence type="inferred from homology"/>
<keyword evidence="5 17" id="KW-0732">Signal</keyword>
<dbReference type="PANTHER" id="PTHR33353:SF17">
    <property type="entry name" value="ENDO-BETA-1,4-GLUCANASE D"/>
    <property type="match status" value="1"/>
</dbReference>
<keyword evidence="9" id="KW-0503">Monooxygenase</keyword>
<keyword evidence="11" id="KW-0119">Carbohydrate metabolism</keyword>
<dbReference type="EMBL" id="QJNS01000097">
    <property type="protein sequence ID" value="RYO87734.1"/>
    <property type="molecule type" value="Genomic_DNA"/>
</dbReference>
<evidence type="ECO:0000256" key="11">
    <source>
        <dbReference type="ARBA" id="ARBA00023277"/>
    </source>
</evidence>
<comment type="similarity">
    <text evidence="13">Belongs to the polysaccharide monooxygenase AA9 family.</text>
</comment>
<comment type="cofactor">
    <cofactor evidence="1">
        <name>Cu(2+)</name>
        <dbReference type="ChEBI" id="CHEBI:29036"/>
    </cofactor>
</comment>
<evidence type="ECO:0000256" key="3">
    <source>
        <dbReference type="ARBA" id="ARBA00022525"/>
    </source>
</evidence>
<dbReference type="PANTHER" id="PTHR33353">
    <property type="entry name" value="PUTATIVE (AFU_ORTHOLOGUE AFUA_1G12560)-RELATED"/>
    <property type="match status" value="1"/>
</dbReference>
<keyword evidence="7" id="KW-0560">Oxidoreductase</keyword>
<dbReference type="InterPro" id="IPR049892">
    <property type="entry name" value="AA9"/>
</dbReference>
<evidence type="ECO:0000256" key="12">
    <source>
        <dbReference type="ARBA" id="ARBA00023326"/>
    </source>
</evidence>
<evidence type="ECO:0000256" key="15">
    <source>
        <dbReference type="ARBA" id="ARBA00047174"/>
    </source>
</evidence>
<keyword evidence="6" id="KW-0136">Cellulose degradation</keyword>
<dbReference type="SMART" id="SM00236">
    <property type="entry name" value="fCBD"/>
    <property type="match status" value="1"/>
</dbReference>
<dbReference type="PROSITE" id="PS51164">
    <property type="entry name" value="CBM1_2"/>
    <property type="match status" value="1"/>
</dbReference>
<dbReference type="InterPro" id="IPR005103">
    <property type="entry name" value="AA9_LPMO"/>
</dbReference>
<evidence type="ECO:0000256" key="5">
    <source>
        <dbReference type="ARBA" id="ARBA00022729"/>
    </source>
</evidence>
<dbReference type="CDD" id="cd21175">
    <property type="entry name" value="LPMO_AA9"/>
    <property type="match status" value="1"/>
</dbReference>
<name>A0ABY0H8R1_9PEZI</name>
<dbReference type="Pfam" id="PF00734">
    <property type="entry name" value="CBM_1"/>
    <property type="match status" value="1"/>
</dbReference>
<evidence type="ECO:0000256" key="17">
    <source>
        <dbReference type="SAM" id="SignalP"/>
    </source>
</evidence>
<evidence type="ECO:0000256" key="7">
    <source>
        <dbReference type="ARBA" id="ARBA00023002"/>
    </source>
</evidence>
<evidence type="ECO:0000313" key="20">
    <source>
        <dbReference type="Proteomes" id="UP000294003"/>
    </source>
</evidence>
<gene>
    <name evidence="19" type="ORF">DL762_004127</name>
</gene>
<keyword evidence="10" id="KW-1015">Disulfide bond</keyword>
<comment type="subcellular location">
    <subcellularLocation>
        <location evidence="2">Secreted</location>
    </subcellularLocation>
</comment>
<dbReference type="PROSITE" id="PS00562">
    <property type="entry name" value="CBM1_1"/>
    <property type="match status" value="1"/>
</dbReference>
<evidence type="ECO:0000256" key="6">
    <source>
        <dbReference type="ARBA" id="ARBA00023001"/>
    </source>
</evidence>
<evidence type="ECO:0000256" key="1">
    <source>
        <dbReference type="ARBA" id="ARBA00001973"/>
    </source>
</evidence>
<evidence type="ECO:0000256" key="8">
    <source>
        <dbReference type="ARBA" id="ARBA00023008"/>
    </source>
</evidence>
<feature type="region of interest" description="Disordered" evidence="16">
    <location>
        <begin position="234"/>
        <end position="314"/>
    </location>
</feature>
<accession>A0ABY0H8R1</accession>
<evidence type="ECO:0000259" key="18">
    <source>
        <dbReference type="PROSITE" id="PS51164"/>
    </source>
</evidence>
<evidence type="ECO:0000256" key="14">
    <source>
        <dbReference type="ARBA" id="ARBA00045077"/>
    </source>
</evidence>
<dbReference type="Pfam" id="PF03443">
    <property type="entry name" value="AA9"/>
    <property type="match status" value="1"/>
</dbReference>
<dbReference type="InterPro" id="IPR035971">
    <property type="entry name" value="CBD_sf"/>
</dbReference>
<organism evidence="19 20">
    <name type="scientific">Monosporascus cannonballus</name>
    <dbReference type="NCBI Taxonomy" id="155416"/>
    <lineage>
        <taxon>Eukaryota</taxon>
        <taxon>Fungi</taxon>
        <taxon>Dikarya</taxon>
        <taxon>Ascomycota</taxon>
        <taxon>Pezizomycotina</taxon>
        <taxon>Sordariomycetes</taxon>
        <taxon>Xylariomycetidae</taxon>
        <taxon>Xylariales</taxon>
        <taxon>Xylariales incertae sedis</taxon>
        <taxon>Monosporascus</taxon>
    </lineage>
</organism>
<evidence type="ECO:0000256" key="16">
    <source>
        <dbReference type="SAM" id="MobiDB-lite"/>
    </source>
</evidence>
<evidence type="ECO:0000256" key="9">
    <source>
        <dbReference type="ARBA" id="ARBA00023033"/>
    </source>
</evidence>
<keyword evidence="20" id="KW-1185">Reference proteome</keyword>
<evidence type="ECO:0000256" key="2">
    <source>
        <dbReference type="ARBA" id="ARBA00004613"/>
    </source>
</evidence>
<comment type="catalytic activity">
    <reaction evidence="14">
        <text>[(1-&gt;4)-beta-D-glucosyl]n+m + reduced acceptor + O2 = 4-dehydro-beta-D-glucosyl-[(1-&gt;4)-beta-D-glucosyl]n-1 + [(1-&gt;4)-beta-D-glucosyl]m + acceptor + H2O.</text>
        <dbReference type="EC" id="1.14.99.56"/>
    </reaction>
</comment>
<keyword evidence="4" id="KW-0479">Metal-binding</keyword>
<feature type="domain" description="CBM1" evidence="18">
    <location>
        <begin position="316"/>
        <end position="351"/>
    </location>
</feature>
<evidence type="ECO:0000313" key="19">
    <source>
        <dbReference type="EMBL" id="RYO87734.1"/>
    </source>
</evidence>
<keyword evidence="3" id="KW-0964">Secreted</keyword>
<dbReference type="Proteomes" id="UP000294003">
    <property type="component" value="Unassembled WGS sequence"/>
</dbReference>
<keyword evidence="8" id="KW-0186">Copper</keyword>
<dbReference type="Gene3D" id="2.70.50.70">
    <property type="match status" value="1"/>
</dbReference>
<evidence type="ECO:0000256" key="10">
    <source>
        <dbReference type="ARBA" id="ARBA00023157"/>
    </source>
</evidence>
<reference evidence="19 20" key="1">
    <citation type="submission" date="2018-06" db="EMBL/GenBank/DDBJ databases">
        <title>Complete Genomes of Monosporascus.</title>
        <authorList>
            <person name="Robinson A.J."/>
            <person name="Natvig D.O."/>
        </authorList>
    </citation>
    <scope>NUCLEOTIDE SEQUENCE [LARGE SCALE GENOMIC DNA]</scope>
    <source>
        <strain evidence="19 20">CBS 609.92</strain>
    </source>
</reference>
<feature type="chain" id="PRO_5046996248" description="lytic cellulose monooxygenase (C4-dehydrogenating)" evidence="17">
    <location>
        <begin position="19"/>
        <end position="352"/>
    </location>
</feature>
<sequence length="352" mass="36853">MRLTALSAAAVLAGTASAHTQMFSVWVNGKDQGDGRNVYIRSPPNNSPVVKLGDPAMACNVNGGKVAPKFVSAAAGDKLSFEWYHNNRNDDIIDLSHKGPVITYIAPYTEGDGSGAIWTKIDEDGYDGSKWAVEKLVANKGKKDFTLPSSLAPGQYLVRQEMIGLHEADALFTAGRGAQFYPSCVQLEVTGSGTEVPSQNYDIVKGYNADEPGILFNLYGSYNSYPIPGPDVFSSGSGSKPAPAPSPKPTTAAPSTLVTVTKTPAASKPPATPVDPKPNADSPTADPKPPADPKQTADPKPPADPKPTTAAGTGVGAASLYGQCGGINWTGPTACAKGTCKQWNDWYHQCVN</sequence>
<comment type="caution">
    <text evidence="19">The sequence shown here is derived from an EMBL/GenBank/DDBJ whole genome shotgun (WGS) entry which is preliminary data.</text>
</comment>
<protein>
    <recommendedName>
        <fullName evidence="15">lytic cellulose monooxygenase (C4-dehydrogenating)</fullName>
        <ecNumber evidence="15">1.14.99.56</ecNumber>
    </recommendedName>
</protein>
<evidence type="ECO:0000256" key="13">
    <source>
        <dbReference type="ARBA" id="ARBA00044502"/>
    </source>
</evidence>
<feature type="compositionally biased region" description="Basic and acidic residues" evidence="16">
    <location>
        <begin position="289"/>
        <end position="303"/>
    </location>
</feature>
<dbReference type="EC" id="1.14.99.56" evidence="15"/>
<dbReference type="InterPro" id="IPR000254">
    <property type="entry name" value="CBD"/>
</dbReference>
<evidence type="ECO:0000256" key="4">
    <source>
        <dbReference type="ARBA" id="ARBA00022723"/>
    </source>
</evidence>
<keyword evidence="12" id="KW-0624">Polysaccharide degradation</keyword>